<comment type="caution">
    <text evidence="3">The sequence shown here is derived from an EMBL/GenBank/DDBJ whole genome shotgun (WGS) entry which is preliminary data.</text>
</comment>
<organism evidence="3 4">
    <name type="scientific">Carboxylicivirga linearis</name>
    <dbReference type="NCBI Taxonomy" id="1628157"/>
    <lineage>
        <taxon>Bacteria</taxon>
        <taxon>Pseudomonadati</taxon>
        <taxon>Bacteroidota</taxon>
        <taxon>Bacteroidia</taxon>
        <taxon>Marinilabiliales</taxon>
        <taxon>Marinilabiliaceae</taxon>
        <taxon>Carboxylicivirga</taxon>
    </lineage>
</organism>
<dbReference type="PANTHER" id="PTHR12526">
    <property type="entry name" value="GLYCOSYLTRANSFERASE"/>
    <property type="match status" value="1"/>
</dbReference>
<dbReference type="PANTHER" id="PTHR12526:SF637">
    <property type="entry name" value="GLYCOSYLTRANSFERASE EPSF-RELATED"/>
    <property type="match status" value="1"/>
</dbReference>
<evidence type="ECO:0000259" key="2">
    <source>
        <dbReference type="Pfam" id="PF13439"/>
    </source>
</evidence>
<feature type="domain" description="Glycosyltransferase subfamily 4-like N-terminal" evidence="2">
    <location>
        <begin position="13"/>
        <end position="216"/>
    </location>
</feature>
<evidence type="ECO:0000313" key="3">
    <source>
        <dbReference type="EMBL" id="MBS2099109.1"/>
    </source>
</evidence>
<dbReference type="InterPro" id="IPR001296">
    <property type="entry name" value="Glyco_trans_1"/>
</dbReference>
<dbReference type="EMBL" id="JAGUCO010000008">
    <property type="protein sequence ID" value="MBS2099109.1"/>
    <property type="molecule type" value="Genomic_DNA"/>
</dbReference>
<evidence type="ECO:0000259" key="1">
    <source>
        <dbReference type="Pfam" id="PF00534"/>
    </source>
</evidence>
<keyword evidence="3" id="KW-0328">Glycosyltransferase</keyword>
<feature type="domain" description="Glycosyl transferase family 1" evidence="1">
    <location>
        <begin position="224"/>
        <end position="385"/>
    </location>
</feature>
<dbReference type="Pfam" id="PF00534">
    <property type="entry name" value="Glycos_transf_1"/>
    <property type="match status" value="1"/>
</dbReference>
<accession>A0ABS5JWA7</accession>
<keyword evidence="3" id="KW-0808">Transferase</keyword>
<dbReference type="Proteomes" id="UP000708576">
    <property type="component" value="Unassembled WGS sequence"/>
</dbReference>
<protein>
    <submittedName>
        <fullName evidence="3">Glycosyltransferase</fullName>
        <ecNumber evidence="3">2.4.-.-</ecNumber>
    </submittedName>
</protein>
<sequence length="412" mass="46508">MRVVHLTGKDYFGAGRAAYRLHKGLQRAGVDSLMLVGDKHSDDPSVINVQSGFFNKIRKKILIKLEKRFIKRGCNNLNGMLSTGIHGFSIAKTVNSYHPDIIHLHWINRGYMKLSDILKFEAPVVVTMHDVWYFTGICHYAKNCQSYTRECGNCVQIGSKDPTDVCTYIQTLKQEIYKKKAIDFIAPSRWMQTEALQSHLLKNQKVHHLSNGIDISVFSYNKSARRRLGLPMEKNLVLFAAVDATSDENKGFDLLSQAIDQLDENRFELIVIGGSKEDQFPGKTINIHNIGYVGDDALLIDYLSAADVIVVPSKQENLSNLIMEGLSCSKPVVAFGIGGNGDMIRHKENGYLAVPFDTKDLAKGIEWSVESEERTIRLSQNARQQVELNFRIGDVSKRHIECYSRIIEEQND</sequence>
<reference evidence="3 4" key="1">
    <citation type="journal article" date="2015" name="Int. J. Syst. Evol. Microbiol.">
        <title>Carboxylicivirga linearis sp. nov., isolated from a sea cucumber culture pond.</title>
        <authorList>
            <person name="Wang F.Q."/>
            <person name="Zhou Y.X."/>
            <person name="Lin X.Z."/>
            <person name="Chen G.J."/>
            <person name="Du Z.J."/>
        </authorList>
    </citation>
    <scope>NUCLEOTIDE SEQUENCE [LARGE SCALE GENOMIC DNA]</scope>
    <source>
        <strain evidence="3 4">FB218</strain>
    </source>
</reference>
<dbReference type="RefSeq" id="WP_212216352.1">
    <property type="nucleotide sequence ID" value="NZ_JAGUCO010000008.1"/>
</dbReference>
<dbReference type="InterPro" id="IPR028098">
    <property type="entry name" value="Glyco_trans_4-like_N"/>
</dbReference>
<gene>
    <name evidence="3" type="ORF">KEM10_12525</name>
</gene>
<name>A0ABS5JWA7_9BACT</name>
<dbReference type="GO" id="GO:0016757">
    <property type="term" value="F:glycosyltransferase activity"/>
    <property type="evidence" value="ECO:0007669"/>
    <property type="project" value="UniProtKB-KW"/>
</dbReference>
<dbReference type="Pfam" id="PF13439">
    <property type="entry name" value="Glyco_transf_4"/>
    <property type="match status" value="1"/>
</dbReference>
<dbReference type="EC" id="2.4.-.-" evidence="3"/>
<dbReference type="SUPFAM" id="SSF53756">
    <property type="entry name" value="UDP-Glycosyltransferase/glycogen phosphorylase"/>
    <property type="match status" value="1"/>
</dbReference>
<proteinExistence type="predicted"/>
<keyword evidence="4" id="KW-1185">Reference proteome</keyword>
<dbReference type="Gene3D" id="3.40.50.2000">
    <property type="entry name" value="Glycogen Phosphorylase B"/>
    <property type="match status" value="2"/>
</dbReference>
<evidence type="ECO:0000313" key="4">
    <source>
        <dbReference type="Proteomes" id="UP000708576"/>
    </source>
</evidence>